<dbReference type="AlphaFoldDB" id="A0A1H9X819"/>
<name>A0A1H9X819_9RHOB</name>
<dbReference type="InterPro" id="IPR015889">
    <property type="entry name" value="Intradiol_dOase_core"/>
</dbReference>
<dbReference type="InterPro" id="IPR050770">
    <property type="entry name" value="Intradiol_RC_Dioxygenase"/>
</dbReference>
<evidence type="ECO:0000313" key="8">
    <source>
        <dbReference type="Proteomes" id="UP000198885"/>
    </source>
</evidence>
<dbReference type="GO" id="GO:0019619">
    <property type="term" value="P:3,4-dihydroxybenzoate catabolic process"/>
    <property type="evidence" value="ECO:0007669"/>
    <property type="project" value="InterPro"/>
</dbReference>
<dbReference type="Gene3D" id="2.60.130.10">
    <property type="entry name" value="Aromatic compound dioxygenase"/>
    <property type="match status" value="1"/>
</dbReference>
<evidence type="ECO:0000259" key="5">
    <source>
        <dbReference type="Pfam" id="PF00775"/>
    </source>
</evidence>
<keyword evidence="3" id="KW-0560">Oxidoreductase</keyword>
<dbReference type="EMBL" id="FOGU01000020">
    <property type="protein sequence ID" value="SES42275.1"/>
    <property type="molecule type" value="Genomic_DNA"/>
</dbReference>
<evidence type="ECO:0000256" key="4">
    <source>
        <dbReference type="SAM" id="MobiDB-lite"/>
    </source>
</evidence>
<evidence type="ECO:0000259" key="6">
    <source>
        <dbReference type="Pfam" id="PF12391"/>
    </source>
</evidence>
<dbReference type="GO" id="GO:0018578">
    <property type="term" value="F:protocatechuate 3,4-dioxygenase activity"/>
    <property type="evidence" value="ECO:0007669"/>
    <property type="project" value="InterPro"/>
</dbReference>
<feature type="domain" description="Intradiol ring-cleavage dioxygenases" evidence="5">
    <location>
        <begin position="44"/>
        <end position="227"/>
    </location>
</feature>
<proteinExistence type="inferred from homology"/>
<organism evidence="7 8">
    <name type="scientific">Tranquillimonas rosea</name>
    <dbReference type="NCBI Taxonomy" id="641238"/>
    <lineage>
        <taxon>Bacteria</taxon>
        <taxon>Pseudomonadati</taxon>
        <taxon>Pseudomonadota</taxon>
        <taxon>Alphaproteobacteria</taxon>
        <taxon>Rhodobacterales</taxon>
        <taxon>Roseobacteraceae</taxon>
        <taxon>Tranquillimonas</taxon>
    </lineage>
</organism>
<dbReference type="NCBIfam" id="TIGR02422">
    <property type="entry name" value="protocat_beta"/>
    <property type="match status" value="1"/>
</dbReference>
<evidence type="ECO:0000256" key="3">
    <source>
        <dbReference type="ARBA" id="ARBA00023002"/>
    </source>
</evidence>
<dbReference type="PANTHER" id="PTHR33711:SF10">
    <property type="entry name" value="INTRADIOL RING-CLEAVAGE DIOXYGENASES DOMAIN-CONTAINING PROTEIN"/>
    <property type="match status" value="1"/>
</dbReference>
<dbReference type="OrthoDB" id="9805815at2"/>
<dbReference type="PANTHER" id="PTHR33711">
    <property type="entry name" value="DIOXYGENASE, PUTATIVE (AFU_ORTHOLOGUE AFUA_2G02910)-RELATED"/>
    <property type="match status" value="1"/>
</dbReference>
<keyword evidence="8" id="KW-1185">Reference proteome</keyword>
<evidence type="ECO:0000256" key="2">
    <source>
        <dbReference type="ARBA" id="ARBA00022964"/>
    </source>
</evidence>
<dbReference type="Pfam" id="PF12391">
    <property type="entry name" value="PCDO_beta_N"/>
    <property type="match status" value="1"/>
</dbReference>
<dbReference type="InterPro" id="IPR012785">
    <property type="entry name" value="Protocat_dOase_b"/>
</dbReference>
<feature type="compositionally biased region" description="Basic and acidic residues" evidence="4">
    <location>
        <begin position="1"/>
        <end position="16"/>
    </location>
</feature>
<dbReference type="InterPro" id="IPR024756">
    <property type="entry name" value="PCDO_beta_N"/>
</dbReference>
<dbReference type="STRING" id="641238.SAMN04490244_12020"/>
<protein>
    <submittedName>
        <fullName evidence="7">Protocatechuate 3,4-dioxygenase, beta subunit</fullName>
    </submittedName>
</protein>
<dbReference type="Proteomes" id="UP000198885">
    <property type="component" value="Unassembled WGS sequence"/>
</dbReference>
<dbReference type="RefSeq" id="WP_092696374.1">
    <property type="nucleotide sequence ID" value="NZ_CBDDGO010000004.1"/>
</dbReference>
<evidence type="ECO:0000313" key="7">
    <source>
        <dbReference type="EMBL" id="SES42275.1"/>
    </source>
</evidence>
<accession>A0A1H9X819</accession>
<gene>
    <name evidence="7" type="ORF">SAMN04490244_12020</name>
</gene>
<keyword evidence="2 7" id="KW-0223">Dioxygenase</keyword>
<feature type="domain" description="Protocatechuate 3,4-dioxygenase beta subunit N-terminal" evidence="6">
    <location>
        <begin position="7"/>
        <end position="37"/>
    </location>
</feature>
<reference evidence="7 8" key="1">
    <citation type="submission" date="2016-10" db="EMBL/GenBank/DDBJ databases">
        <authorList>
            <person name="de Groot N.N."/>
        </authorList>
    </citation>
    <scope>NUCLEOTIDE SEQUENCE [LARGE SCALE GENOMIC DNA]</scope>
    <source>
        <strain evidence="7 8">DSM 23042</strain>
    </source>
</reference>
<dbReference type="Pfam" id="PF00775">
    <property type="entry name" value="Dioxygenase_C"/>
    <property type="match status" value="1"/>
</dbReference>
<comment type="similarity">
    <text evidence="1">Belongs to the intradiol ring-cleavage dioxygenase family.</text>
</comment>
<dbReference type="InterPro" id="IPR000627">
    <property type="entry name" value="Intradiol_dOase_C"/>
</dbReference>
<dbReference type="SUPFAM" id="SSF49482">
    <property type="entry name" value="Aromatic compound dioxygenase"/>
    <property type="match status" value="1"/>
</dbReference>
<dbReference type="GO" id="GO:0008199">
    <property type="term" value="F:ferric iron binding"/>
    <property type="evidence" value="ECO:0007669"/>
    <property type="project" value="InterPro"/>
</dbReference>
<sequence>MTDPLIPRDRSAHPDAYDPGYKTSVVRAPTMPLLSLDSGPTEETGPVFGHDLLGPLDHDLTQNFTQGAGLAMGERILVHGRVLDENARPVPHALVEVWQANAGGRYRHVKDGYTAPLDPNFGGAGRCMTDAQGYYEFFTVKPGAYPWPNRGNDWRPAHIHFSLFGHAFAQRLITQMYFEGDPLIPLCPIAATVKDRSQLDRLVAPLDMAMSKPMDFLAYKFDIVLRGTRQTMFENKPEGA</sequence>
<evidence type="ECO:0000256" key="1">
    <source>
        <dbReference type="ARBA" id="ARBA00007825"/>
    </source>
</evidence>
<feature type="region of interest" description="Disordered" evidence="4">
    <location>
        <begin position="1"/>
        <end position="23"/>
    </location>
</feature>